<dbReference type="PROSITE" id="PS00973">
    <property type="entry name" value="USP_2"/>
    <property type="match status" value="1"/>
</dbReference>
<dbReference type="AlphaFoldDB" id="D8UD64"/>
<evidence type="ECO:0000313" key="9">
    <source>
        <dbReference type="EMBL" id="EFJ42377.1"/>
    </source>
</evidence>
<comment type="function">
    <text evidence="7">Recognizes and hydrolyzes the peptide bond at the C-terminal Gly of ubiquitin. Involved in the processing of poly-ubiquitin precursors as well as that of ubiquitinated proteins.</text>
</comment>
<evidence type="ECO:0000256" key="5">
    <source>
        <dbReference type="ARBA" id="ARBA00022801"/>
    </source>
</evidence>
<dbReference type="OrthoDB" id="545896at2759"/>
<comment type="similarity">
    <text evidence="2 7">Belongs to the peptidase C19 family.</text>
</comment>
<evidence type="ECO:0000256" key="2">
    <source>
        <dbReference type="ARBA" id="ARBA00009085"/>
    </source>
</evidence>
<gene>
    <name evidence="9" type="ORF">VOLCADRAFT_67166</name>
</gene>
<dbReference type="InterPro" id="IPR018200">
    <property type="entry name" value="USP_CS"/>
</dbReference>
<keyword evidence="10" id="KW-1185">Reference proteome</keyword>
<protein>
    <recommendedName>
        <fullName evidence="7">Ubiquitin carboxyl-terminal hydrolase</fullName>
        <ecNumber evidence="7">3.4.19.12</ecNumber>
    </recommendedName>
</protein>
<dbReference type="RefSeq" id="XP_002956610.1">
    <property type="nucleotide sequence ID" value="XM_002956564.1"/>
</dbReference>
<keyword evidence="6 7" id="KW-0788">Thiol protease</keyword>
<dbReference type="InterPro" id="IPR050185">
    <property type="entry name" value="Ub_carboxyl-term_hydrolase"/>
</dbReference>
<evidence type="ECO:0000256" key="3">
    <source>
        <dbReference type="ARBA" id="ARBA00022670"/>
    </source>
</evidence>
<feature type="non-terminal residue" evidence="9">
    <location>
        <position position="1"/>
    </location>
</feature>
<dbReference type="GeneID" id="9619942"/>
<dbReference type="PROSITE" id="PS00972">
    <property type="entry name" value="USP_1"/>
    <property type="match status" value="1"/>
</dbReference>
<dbReference type="Proteomes" id="UP000001058">
    <property type="component" value="Unassembled WGS sequence"/>
</dbReference>
<dbReference type="STRING" id="3068.D8UD64"/>
<dbReference type="GO" id="GO:0006508">
    <property type="term" value="P:proteolysis"/>
    <property type="evidence" value="ECO:0007669"/>
    <property type="project" value="UniProtKB-KW"/>
</dbReference>
<dbReference type="Gene3D" id="3.90.70.10">
    <property type="entry name" value="Cysteine proteinases"/>
    <property type="match status" value="2"/>
</dbReference>
<organism evidence="10">
    <name type="scientific">Volvox carteri f. nagariensis</name>
    <dbReference type="NCBI Taxonomy" id="3068"/>
    <lineage>
        <taxon>Eukaryota</taxon>
        <taxon>Viridiplantae</taxon>
        <taxon>Chlorophyta</taxon>
        <taxon>core chlorophytes</taxon>
        <taxon>Chlorophyceae</taxon>
        <taxon>CS clade</taxon>
        <taxon>Chlamydomonadales</taxon>
        <taxon>Volvocaceae</taxon>
        <taxon>Volvox</taxon>
    </lineage>
</organism>
<dbReference type="GO" id="GO:0004843">
    <property type="term" value="F:cysteine-type deubiquitinase activity"/>
    <property type="evidence" value="ECO:0007669"/>
    <property type="project" value="UniProtKB-UniRule"/>
</dbReference>
<proteinExistence type="inferred from homology"/>
<evidence type="ECO:0000313" key="10">
    <source>
        <dbReference type="Proteomes" id="UP000001058"/>
    </source>
</evidence>
<evidence type="ECO:0000259" key="8">
    <source>
        <dbReference type="PROSITE" id="PS50235"/>
    </source>
</evidence>
<dbReference type="InterPro" id="IPR028889">
    <property type="entry name" value="USP"/>
</dbReference>
<dbReference type="KEGG" id="vcn:VOLCADRAFT_67166"/>
<keyword evidence="3 7" id="KW-0645">Protease</keyword>
<feature type="domain" description="USP" evidence="8">
    <location>
        <begin position="3"/>
        <end position="609"/>
    </location>
</feature>
<keyword evidence="4 7" id="KW-0833">Ubl conjugation pathway</keyword>
<dbReference type="SUPFAM" id="SSF54001">
    <property type="entry name" value="Cysteine proteinases"/>
    <property type="match status" value="1"/>
</dbReference>
<name>D8UD64_VOLCA</name>
<dbReference type="PROSITE" id="PS50235">
    <property type="entry name" value="USP_3"/>
    <property type="match status" value="1"/>
</dbReference>
<dbReference type="GO" id="GO:0016579">
    <property type="term" value="P:protein deubiquitination"/>
    <property type="evidence" value="ECO:0007669"/>
    <property type="project" value="InterPro"/>
</dbReference>
<dbReference type="PANTHER" id="PTHR21646:SF24">
    <property type="entry name" value="UBIQUITIN CARBOXYL-TERMINAL HYDROLASE"/>
    <property type="match status" value="1"/>
</dbReference>
<dbReference type="InParanoid" id="D8UD64"/>
<reference evidence="9 10" key="1">
    <citation type="journal article" date="2010" name="Science">
        <title>Genomic analysis of organismal complexity in the multicellular green alga Volvox carteri.</title>
        <authorList>
            <person name="Prochnik S.E."/>
            <person name="Umen J."/>
            <person name="Nedelcu A.M."/>
            <person name="Hallmann A."/>
            <person name="Miller S.M."/>
            <person name="Nishii I."/>
            <person name="Ferris P."/>
            <person name="Kuo A."/>
            <person name="Mitros T."/>
            <person name="Fritz-Laylin L.K."/>
            <person name="Hellsten U."/>
            <person name="Chapman J."/>
            <person name="Simakov O."/>
            <person name="Rensing S.A."/>
            <person name="Terry A."/>
            <person name="Pangilinan J."/>
            <person name="Kapitonov V."/>
            <person name="Jurka J."/>
            <person name="Salamov A."/>
            <person name="Shapiro H."/>
            <person name="Schmutz J."/>
            <person name="Grimwood J."/>
            <person name="Lindquist E."/>
            <person name="Lucas S."/>
            <person name="Grigoriev I.V."/>
            <person name="Schmitt R."/>
            <person name="Kirk D."/>
            <person name="Rokhsar D.S."/>
        </authorList>
    </citation>
    <scope>NUCLEOTIDE SEQUENCE [LARGE SCALE GENOMIC DNA]</scope>
    <source>
        <strain evidence="10">f. Nagariensis / Eve</strain>
    </source>
</reference>
<dbReference type="InterPro" id="IPR038765">
    <property type="entry name" value="Papain-like_cys_pep_sf"/>
</dbReference>
<dbReference type="EC" id="3.4.19.12" evidence="7"/>
<evidence type="ECO:0000256" key="7">
    <source>
        <dbReference type="RuleBase" id="RU366025"/>
    </source>
</evidence>
<dbReference type="EMBL" id="GL378383">
    <property type="protein sequence ID" value="EFJ42377.1"/>
    <property type="molecule type" value="Genomic_DNA"/>
</dbReference>
<dbReference type="CDD" id="cd02674">
    <property type="entry name" value="Peptidase_C19R"/>
    <property type="match status" value="1"/>
</dbReference>
<comment type="catalytic activity">
    <reaction evidence="1 7">
        <text>Thiol-dependent hydrolysis of ester, thioester, amide, peptide and isopeptide bonds formed by the C-terminal Gly of ubiquitin (a 76-residue protein attached to proteins as an intracellular targeting signal).</text>
        <dbReference type="EC" id="3.4.19.12"/>
    </reaction>
</comment>
<evidence type="ECO:0000256" key="6">
    <source>
        <dbReference type="ARBA" id="ARBA00022807"/>
    </source>
</evidence>
<evidence type="ECO:0000256" key="4">
    <source>
        <dbReference type="ARBA" id="ARBA00022786"/>
    </source>
</evidence>
<dbReference type="InterPro" id="IPR001394">
    <property type="entry name" value="Peptidase_C19_UCH"/>
</dbReference>
<dbReference type="Pfam" id="PF00443">
    <property type="entry name" value="UCH"/>
    <property type="match status" value="1"/>
</dbReference>
<dbReference type="eggNOG" id="KOG1870">
    <property type="taxonomic scope" value="Eukaryota"/>
</dbReference>
<sequence length="656" mass="72375">GLAGLTNLGNTCFMSSSLQCLAHAVPLMRAFLGGGYLQDLNRSNPLGMKGELAEAFGGLMEQLWRGGLSAVTPRSFKAKIGRFAPQFSGYAQHDSQEFLAFLLDGLHEDTNRIKNKPYIEEKDLHGRPDEAVAAEAWSNYRARNDSLVVDHFQGLFKSTVDCPQCGFNSVKFDPFMYLSLPLPESRRRVVEVVLVHTDGSELPSRMALELASGATLGDLLRATASTAGLPAEVVTSPDSHLLAARTLRGTSATATYDELVLLTDCRVRVADAVYACVYVCVYLGKTEQKGKAELRTHKKQPRYAARQFFHLGLLDAASSVQYRSERSASPHYSATLQDDELSRMQVLYMPEAQPPYDPDQVMKVTRTNKTDKQEWVISGDCPLSEFLLFFNDPPTATTTATGTCATPEAARSGGRVLYDPELLDSPSEHPSLRDQRRRAAAGPQPVSLDACMTTFLQPERLAESDAWWAYCPRCKSHVCADKKLDLWSLPEVLVVHLKRFSYTRYSRNKLDTPVDFPLHGLDLGPYVLRPQSVPPVYDLFAVSNHYGSMGGGHYTAYAKLPSPPQDAQTQEAATHSGDRWYCFDDSRVSSVDPEGVRSPAAYVLFYRRRAEASADPRELGDLLEQLRQQRTELQQQAAAAAAAVRVGGSCGGWRAA</sequence>
<dbReference type="PANTHER" id="PTHR21646">
    <property type="entry name" value="UBIQUITIN CARBOXYL-TERMINAL HYDROLASE"/>
    <property type="match status" value="1"/>
</dbReference>
<accession>D8UD64</accession>
<dbReference type="FunCoup" id="D8UD64">
    <property type="interactions" value="1878"/>
</dbReference>
<keyword evidence="5 7" id="KW-0378">Hydrolase</keyword>
<evidence type="ECO:0000256" key="1">
    <source>
        <dbReference type="ARBA" id="ARBA00000707"/>
    </source>
</evidence>